<dbReference type="AlphaFoldDB" id="A0A3R8VTN8"/>
<gene>
    <name evidence="3" type="ORF">CXF42_10615</name>
    <name evidence="2" type="ORF">CXF48_06480</name>
</gene>
<name>A0A3R8VTN8_9CORY</name>
<evidence type="ECO:0000256" key="1">
    <source>
        <dbReference type="SAM" id="Phobius"/>
    </source>
</evidence>
<keyword evidence="1" id="KW-0472">Membrane</keyword>
<protein>
    <submittedName>
        <fullName evidence="2">Uncharacterized protein</fullName>
    </submittedName>
</protein>
<evidence type="ECO:0000313" key="4">
    <source>
        <dbReference type="Proteomes" id="UP000276526"/>
    </source>
</evidence>
<organism evidence="2 4">
    <name type="scientific">Corynebacterium bovis</name>
    <dbReference type="NCBI Taxonomy" id="36808"/>
    <lineage>
        <taxon>Bacteria</taxon>
        <taxon>Bacillati</taxon>
        <taxon>Actinomycetota</taxon>
        <taxon>Actinomycetes</taxon>
        <taxon>Mycobacteriales</taxon>
        <taxon>Corynebacteriaceae</taxon>
        <taxon>Corynebacterium</taxon>
    </lineage>
</organism>
<keyword evidence="1" id="KW-0812">Transmembrane</keyword>
<evidence type="ECO:0000313" key="2">
    <source>
        <dbReference type="EMBL" id="RRO86447.1"/>
    </source>
</evidence>
<dbReference type="EMBL" id="PQNK01000009">
    <property type="protein sequence ID" value="RRO86447.1"/>
    <property type="molecule type" value="Genomic_DNA"/>
</dbReference>
<evidence type="ECO:0000313" key="5">
    <source>
        <dbReference type="Proteomes" id="UP000278422"/>
    </source>
</evidence>
<keyword evidence="1" id="KW-1133">Transmembrane helix</keyword>
<proteinExistence type="predicted"/>
<evidence type="ECO:0000313" key="3">
    <source>
        <dbReference type="EMBL" id="RRQ01739.1"/>
    </source>
</evidence>
<dbReference type="Proteomes" id="UP000278422">
    <property type="component" value="Unassembled WGS sequence"/>
</dbReference>
<accession>A0A3R8VTN8</accession>
<reference evidence="4 5" key="1">
    <citation type="submission" date="2018-01" db="EMBL/GenBank/DDBJ databases">
        <title>Twenty Corynebacterium bovis Genomes.</title>
        <authorList>
            <person name="Gulvik C.A."/>
        </authorList>
    </citation>
    <scope>NUCLEOTIDE SEQUENCE [LARGE SCALE GENOMIC DNA]</scope>
    <source>
        <strain evidence="3 5">16-2004</strain>
        <strain evidence="2 4">F6900</strain>
    </source>
</reference>
<dbReference type="Proteomes" id="UP000276526">
    <property type="component" value="Unassembled WGS sequence"/>
</dbReference>
<feature type="transmembrane region" description="Helical" evidence="1">
    <location>
        <begin position="74"/>
        <end position="96"/>
    </location>
</feature>
<dbReference type="EMBL" id="PQNQ01000053">
    <property type="protein sequence ID" value="RRQ01739.1"/>
    <property type="molecule type" value="Genomic_DNA"/>
</dbReference>
<comment type="caution">
    <text evidence="2">The sequence shown here is derived from an EMBL/GenBank/DDBJ whole genome shotgun (WGS) entry which is preliminary data.</text>
</comment>
<feature type="transmembrane region" description="Helical" evidence="1">
    <location>
        <begin position="29"/>
        <end position="54"/>
    </location>
</feature>
<sequence>MPRRSSDELAADPLLRLDYETARRNSRQAWALAVAVPVLTLLVFAVILVAGRLVGGPDCEPGAAHPAHWLCSDGFVTAYAFIPPAVPLVGLVTAMVTCWRRYARHQRWWPWLAVVWFFIPLFLLVMTTTTPSVIVPRN</sequence>
<keyword evidence="5" id="KW-1185">Reference proteome</keyword>
<feature type="transmembrane region" description="Helical" evidence="1">
    <location>
        <begin position="108"/>
        <end position="128"/>
    </location>
</feature>